<dbReference type="PROSITE" id="PS50885">
    <property type="entry name" value="HAMP"/>
    <property type="match status" value="2"/>
</dbReference>
<protein>
    <submittedName>
        <fullName evidence="14">Chemotaxis protein</fullName>
    </submittedName>
</protein>
<dbReference type="AlphaFoldDB" id="A0A135P3W6"/>
<keyword evidence="4 11" id="KW-0812">Transmembrane</keyword>
<dbReference type="GO" id="GO:0006935">
    <property type="term" value="P:chemotaxis"/>
    <property type="evidence" value="ECO:0007669"/>
    <property type="project" value="UniProtKB-KW"/>
</dbReference>
<evidence type="ECO:0000256" key="11">
    <source>
        <dbReference type="SAM" id="Phobius"/>
    </source>
</evidence>
<evidence type="ECO:0000256" key="8">
    <source>
        <dbReference type="PROSITE-ProRule" id="PRU00284"/>
    </source>
</evidence>
<evidence type="ECO:0000256" key="9">
    <source>
        <dbReference type="SAM" id="Coils"/>
    </source>
</evidence>
<dbReference type="Pfam" id="PF00015">
    <property type="entry name" value="MCPsignal"/>
    <property type="match status" value="1"/>
</dbReference>
<proteinExistence type="inferred from homology"/>
<evidence type="ECO:0000256" key="3">
    <source>
        <dbReference type="ARBA" id="ARBA00022500"/>
    </source>
</evidence>
<dbReference type="Pfam" id="PF17200">
    <property type="entry name" value="sCache_2"/>
    <property type="match status" value="1"/>
</dbReference>
<evidence type="ECO:0000313" key="14">
    <source>
        <dbReference type="EMBL" id="KXG86115.1"/>
    </source>
</evidence>
<keyword evidence="6 11" id="KW-0472">Membrane</keyword>
<gene>
    <name evidence="14" type="ORF">ATO67_05770</name>
</gene>
<dbReference type="SUPFAM" id="SSF58104">
    <property type="entry name" value="Methyl-accepting chemotaxis protein (MCP) signaling domain"/>
    <property type="match status" value="1"/>
</dbReference>
<organism evidence="14 15">
    <name type="scientific">Agrobacterium bohemicum</name>
    <dbReference type="NCBI Taxonomy" id="2052828"/>
    <lineage>
        <taxon>Bacteria</taxon>
        <taxon>Pseudomonadati</taxon>
        <taxon>Pseudomonadota</taxon>
        <taxon>Alphaproteobacteria</taxon>
        <taxon>Hyphomicrobiales</taxon>
        <taxon>Rhizobiaceae</taxon>
        <taxon>Rhizobium/Agrobacterium group</taxon>
        <taxon>Agrobacterium</taxon>
    </lineage>
</organism>
<dbReference type="Gene3D" id="3.30.450.20">
    <property type="entry name" value="PAS domain"/>
    <property type="match status" value="1"/>
</dbReference>
<dbReference type="Proteomes" id="UP000070498">
    <property type="component" value="Unassembled WGS sequence"/>
</dbReference>
<dbReference type="PROSITE" id="PS50111">
    <property type="entry name" value="CHEMOTAXIS_TRANSDUC_2"/>
    <property type="match status" value="1"/>
</dbReference>
<dbReference type="InterPro" id="IPR004089">
    <property type="entry name" value="MCPsignal_dom"/>
</dbReference>
<keyword evidence="9" id="KW-0175">Coiled coil</keyword>
<dbReference type="Gene3D" id="1.10.287.950">
    <property type="entry name" value="Methyl-accepting chemotaxis protein"/>
    <property type="match status" value="1"/>
</dbReference>
<dbReference type="SMART" id="SM00283">
    <property type="entry name" value="MA"/>
    <property type="match status" value="1"/>
</dbReference>
<name>A0A135P3W6_9HYPH</name>
<feature type="coiled-coil region" evidence="9">
    <location>
        <begin position="360"/>
        <end position="397"/>
    </location>
</feature>
<evidence type="ECO:0000256" key="4">
    <source>
        <dbReference type="ARBA" id="ARBA00022692"/>
    </source>
</evidence>
<evidence type="ECO:0000256" key="5">
    <source>
        <dbReference type="ARBA" id="ARBA00022989"/>
    </source>
</evidence>
<dbReference type="EMBL" id="LNUW01000028">
    <property type="protein sequence ID" value="KXG86115.1"/>
    <property type="molecule type" value="Genomic_DNA"/>
</dbReference>
<keyword evidence="15" id="KW-1185">Reference proteome</keyword>
<evidence type="ECO:0000256" key="10">
    <source>
        <dbReference type="SAM" id="MobiDB-lite"/>
    </source>
</evidence>
<keyword evidence="2" id="KW-1003">Cell membrane</keyword>
<dbReference type="InterPro" id="IPR003660">
    <property type="entry name" value="HAMP_dom"/>
</dbReference>
<comment type="subcellular location">
    <subcellularLocation>
        <location evidence="1">Cell membrane</location>
        <topology evidence="1">Multi-pass membrane protein</topology>
    </subcellularLocation>
</comment>
<evidence type="ECO:0000256" key="2">
    <source>
        <dbReference type="ARBA" id="ARBA00022475"/>
    </source>
</evidence>
<feature type="domain" description="HAMP" evidence="13">
    <location>
        <begin position="204"/>
        <end position="257"/>
    </location>
</feature>
<accession>A0A135P3W6</accession>
<dbReference type="CDD" id="cd11386">
    <property type="entry name" value="MCP_signal"/>
    <property type="match status" value="1"/>
</dbReference>
<evidence type="ECO:0000259" key="12">
    <source>
        <dbReference type="PROSITE" id="PS50111"/>
    </source>
</evidence>
<sequence>MRLYALVALFFMMMVAALTFSLYGSYNGVERERKAGLESMAQTGVGILELYHGMEKSGALTRDVAQQQAKAIIASMRYDNGSGYFWINDMGPKMVMHPIKPELNGTDLSGNKDPNGKFLFMEFVNTVKSGGKGFVDYYWPKPGSPDPVEKFSYVAGFAPWGWIVGTGVYVDDLKAAFWQEALWIAGLCAASAIVVLAAAAFVVGGVTRPIESLKHSMSRIAEGDGNAEVNYIDRRNEIGAMAKTLLVLRDSVNERSQLQLREAEQQRSFDETRRNNEEALRSASDHQAHAMAELAQALERLAKGDLTVQVGDIGIEYEKLRNDFNGAVGELHDVIGAISRTSHIVNDSASDISQATGNLSRRTEQQAAALEETAAALDEITSTVRTASERANEARQMVTETKSSAGRSGDIVRNAVDAMNRIEDSSKKIGQIISVIDEIAFQTNLLALNAGVEAARAGEAGRGFAVVAQEVRELAQRSANAAKEIKVLINSSAEQVGGGVSLVRSTGDALDEIMVLVNRVDGHVNTIATAAREQATGLHEINTSVNHMDQMTQQNAAMVEETTAASQTLAEESRQLRSLLSRFQLDPSSHGQDLSRAA</sequence>
<dbReference type="FunFam" id="1.10.287.950:FF:000001">
    <property type="entry name" value="Methyl-accepting chemotaxis sensory transducer"/>
    <property type="match status" value="1"/>
</dbReference>
<feature type="transmembrane region" description="Helical" evidence="11">
    <location>
        <begin position="6"/>
        <end position="26"/>
    </location>
</feature>
<feature type="domain" description="HAMP" evidence="13">
    <location>
        <begin position="285"/>
        <end position="336"/>
    </location>
</feature>
<dbReference type="Gene3D" id="1.10.8.500">
    <property type="entry name" value="HAMP domain in histidine kinase"/>
    <property type="match status" value="1"/>
</dbReference>
<dbReference type="InterPro" id="IPR051310">
    <property type="entry name" value="MCP_chemotaxis"/>
</dbReference>
<keyword evidence="3" id="KW-0145">Chemotaxis</keyword>
<dbReference type="CDD" id="cd06225">
    <property type="entry name" value="HAMP"/>
    <property type="match status" value="1"/>
</dbReference>
<evidence type="ECO:0000256" key="7">
    <source>
        <dbReference type="ARBA" id="ARBA00029447"/>
    </source>
</evidence>
<evidence type="ECO:0000256" key="6">
    <source>
        <dbReference type="ARBA" id="ARBA00023136"/>
    </source>
</evidence>
<keyword evidence="5 11" id="KW-1133">Transmembrane helix</keyword>
<dbReference type="STRING" id="2052828.ATO67_05770"/>
<feature type="region of interest" description="Disordered" evidence="10">
    <location>
        <begin position="259"/>
        <end position="279"/>
    </location>
</feature>
<dbReference type="InterPro" id="IPR033480">
    <property type="entry name" value="sCache_2"/>
</dbReference>
<reference evidence="14 15" key="1">
    <citation type="submission" date="2015-11" db="EMBL/GenBank/DDBJ databases">
        <title>Draft genome sequence of Agrobacterium sp. R89-1.</title>
        <authorList>
            <person name="Zahradnik J."/>
            <person name="Kyslikova E."/>
            <person name="Palyzova A."/>
            <person name="Kyslik P."/>
        </authorList>
    </citation>
    <scope>NUCLEOTIDE SEQUENCE [LARGE SCALE GENOMIC DNA]</scope>
    <source>
        <strain evidence="14 15">R89-1</strain>
    </source>
</reference>
<comment type="similarity">
    <text evidence="7">Belongs to the methyl-accepting chemotaxis (MCP) protein family.</text>
</comment>
<dbReference type="Pfam" id="PF00672">
    <property type="entry name" value="HAMP"/>
    <property type="match status" value="1"/>
</dbReference>
<dbReference type="SUPFAM" id="SSF158472">
    <property type="entry name" value="HAMP domain-like"/>
    <property type="match status" value="1"/>
</dbReference>
<dbReference type="GO" id="GO:0007165">
    <property type="term" value="P:signal transduction"/>
    <property type="evidence" value="ECO:0007669"/>
    <property type="project" value="UniProtKB-KW"/>
</dbReference>
<evidence type="ECO:0000313" key="15">
    <source>
        <dbReference type="Proteomes" id="UP000070498"/>
    </source>
</evidence>
<comment type="caution">
    <text evidence="14">The sequence shown here is derived from an EMBL/GenBank/DDBJ whole genome shotgun (WGS) entry which is preliminary data.</text>
</comment>
<dbReference type="PANTHER" id="PTHR43531:SF11">
    <property type="entry name" value="METHYL-ACCEPTING CHEMOTAXIS PROTEIN 3"/>
    <property type="match status" value="1"/>
</dbReference>
<evidence type="ECO:0000256" key="1">
    <source>
        <dbReference type="ARBA" id="ARBA00004651"/>
    </source>
</evidence>
<dbReference type="GO" id="GO:0005886">
    <property type="term" value="C:plasma membrane"/>
    <property type="evidence" value="ECO:0007669"/>
    <property type="project" value="UniProtKB-SubCell"/>
</dbReference>
<evidence type="ECO:0000259" key="13">
    <source>
        <dbReference type="PROSITE" id="PS50885"/>
    </source>
</evidence>
<feature type="compositionally biased region" description="Basic and acidic residues" evidence="10">
    <location>
        <begin position="261"/>
        <end position="279"/>
    </location>
</feature>
<feature type="transmembrane region" description="Helical" evidence="11">
    <location>
        <begin position="182"/>
        <end position="207"/>
    </location>
</feature>
<dbReference type="PANTHER" id="PTHR43531">
    <property type="entry name" value="PROTEIN ICFG"/>
    <property type="match status" value="1"/>
</dbReference>
<dbReference type="SMART" id="SM00304">
    <property type="entry name" value="HAMP"/>
    <property type="match status" value="2"/>
</dbReference>
<dbReference type="RefSeq" id="WP_067645499.1">
    <property type="nucleotide sequence ID" value="NZ_KQ961024.1"/>
</dbReference>
<dbReference type="SMART" id="SM01049">
    <property type="entry name" value="Cache_2"/>
    <property type="match status" value="1"/>
</dbReference>
<keyword evidence="8" id="KW-0807">Transducer</keyword>
<feature type="domain" description="Methyl-accepting transducer" evidence="12">
    <location>
        <begin position="341"/>
        <end position="570"/>
    </location>
</feature>